<feature type="transmembrane region" description="Helical" evidence="1">
    <location>
        <begin position="12"/>
        <end position="35"/>
    </location>
</feature>
<dbReference type="InterPro" id="IPR002823">
    <property type="entry name" value="DUF112_TM"/>
</dbReference>
<accession>A0A644SYV4</accession>
<feature type="transmembrane region" description="Helical" evidence="1">
    <location>
        <begin position="106"/>
        <end position="133"/>
    </location>
</feature>
<keyword evidence="1" id="KW-1133">Transmembrane helix</keyword>
<dbReference type="PANTHER" id="PTHR35342:SF5">
    <property type="entry name" value="TRICARBOXYLIC TRANSPORT PROTEIN"/>
    <property type="match status" value="1"/>
</dbReference>
<feature type="domain" description="DUF112" evidence="2">
    <location>
        <begin position="17"/>
        <end position="433"/>
    </location>
</feature>
<evidence type="ECO:0000256" key="1">
    <source>
        <dbReference type="SAM" id="Phobius"/>
    </source>
</evidence>
<proteinExistence type="predicted"/>
<feature type="transmembrane region" description="Helical" evidence="1">
    <location>
        <begin position="139"/>
        <end position="159"/>
    </location>
</feature>
<feature type="transmembrane region" description="Helical" evidence="1">
    <location>
        <begin position="384"/>
        <end position="401"/>
    </location>
</feature>
<feature type="transmembrane region" description="Helical" evidence="1">
    <location>
        <begin position="197"/>
        <end position="221"/>
    </location>
</feature>
<evidence type="ECO:0000313" key="3">
    <source>
        <dbReference type="EMBL" id="MPL59878.1"/>
    </source>
</evidence>
<dbReference type="Pfam" id="PF01970">
    <property type="entry name" value="TctA"/>
    <property type="match status" value="1"/>
</dbReference>
<evidence type="ECO:0000259" key="2">
    <source>
        <dbReference type="Pfam" id="PF01970"/>
    </source>
</evidence>
<feature type="transmembrane region" description="Helical" evidence="1">
    <location>
        <begin position="456"/>
        <end position="477"/>
    </location>
</feature>
<protein>
    <recommendedName>
        <fullName evidence="2">DUF112 domain-containing protein</fullName>
    </recommendedName>
</protein>
<dbReference type="EMBL" id="VSSQ01000010">
    <property type="protein sequence ID" value="MPL59878.1"/>
    <property type="molecule type" value="Genomic_DNA"/>
</dbReference>
<feature type="transmembrane region" description="Helical" evidence="1">
    <location>
        <begin position="349"/>
        <end position="372"/>
    </location>
</feature>
<feature type="transmembrane region" description="Helical" evidence="1">
    <location>
        <begin position="55"/>
        <end position="79"/>
    </location>
</feature>
<keyword evidence="1" id="KW-0812">Transmembrane</keyword>
<dbReference type="PANTHER" id="PTHR35342">
    <property type="entry name" value="TRICARBOXYLIC TRANSPORT PROTEIN"/>
    <property type="match status" value="1"/>
</dbReference>
<feature type="transmembrane region" description="Helical" evidence="1">
    <location>
        <begin position="408"/>
        <end position="436"/>
    </location>
</feature>
<keyword evidence="1" id="KW-0472">Membrane</keyword>
<sequence length="489" mass="51129">MEAILQAFGAALQLKVILMMILGAVVGIVFGAIPGLTYSMGIILVLPLTFNLDPLAAITLLLGVYVGGMTGGSVSAIILGIPGTPSAAATCLDGHRLAKEGKAGKALGTAVFSATIGGLISVLILVVVAPIIAKFALKFGPAEIFALVFFGFSAIAGISSGKVIKGLISGMIGLLVMTMGMDPVMGVKRYTFGSINLLGGVDVLSFMIGMFAIPQIVEAFATDESAIKRKLDTNVSMSFPTFKEIKGLASTILKSALIGVGIGAIPGTGGPIAAFLGYDQAKRKACSDEPTLDCVAGPEAAHNGVTGGALIPMLTLGIPGDPATAILLGALLIHGLKPGPLLFQENSGFVYGIYATLFIINILVFSIQSFGIRFFVKVLDFKKSYLYTTIMVLCVIGSYSSHNNMFDVFTMFAAGLIGFFMQKFGFPVAPTILALVLGPTMEDSFRRALILSQGNFATFVASPISIVFYAFTAFVLVSQVRRKKKTKKA</sequence>
<comment type="caution">
    <text evidence="3">The sequence shown here is derived from an EMBL/GenBank/DDBJ whole genome shotgun (WGS) entry which is preliminary data.</text>
</comment>
<gene>
    <name evidence="3" type="ORF">SDC9_05434</name>
</gene>
<organism evidence="3">
    <name type="scientific">bioreactor metagenome</name>
    <dbReference type="NCBI Taxonomy" id="1076179"/>
    <lineage>
        <taxon>unclassified sequences</taxon>
        <taxon>metagenomes</taxon>
        <taxon>ecological metagenomes</taxon>
    </lineage>
</organism>
<reference evidence="3" key="1">
    <citation type="submission" date="2019-08" db="EMBL/GenBank/DDBJ databases">
        <authorList>
            <person name="Kucharzyk K."/>
            <person name="Murdoch R.W."/>
            <person name="Higgins S."/>
            <person name="Loffler F."/>
        </authorList>
    </citation>
    <scope>NUCLEOTIDE SEQUENCE</scope>
</reference>
<name>A0A644SYV4_9ZZZZ</name>
<dbReference type="AlphaFoldDB" id="A0A644SYV4"/>